<keyword evidence="1" id="KW-1133">Transmembrane helix</keyword>
<gene>
    <name evidence="2" type="ORF">Afil01_46870</name>
</gene>
<dbReference type="AlphaFoldDB" id="A0A9W6WCK5"/>
<dbReference type="EMBL" id="BSTX01000003">
    <property type="protein sequence ID" value="GLZ79880.1"/>
    <property type="molecule type" value="Genomic_DNA"/>
</dbReference>
<evidence type="ECO:0000313" key="3">
    <source>
        <dbReference type="Proteomes" id="UP001165079"/>
    </source>
</evidence>
<reference evidence="2" key="1">
    <citation type="submission" date="2023-03" db="EMBL/GenBank/DDBJ databases">
        <title>Actinorhabdospora filicis NBRC 111898.</title>
        <authorList>
            <person name="Ichikawa N."/>
            <person name="Sato H."/>
            <person name="Tonouchi N."/>
        </authorList>
    </citation>
    <scope>NUCLEOTIDE SEQUENCE</scope>
    <source>
        <strain evidence="2">NBRC 111898</strain>
    </source>
</reference>
<feature type="transmembrane region" description="Helical" evidence="1">
    <location>
        <begin position="35"/>
        <end position="54"/>
    </location>
</feature>
<keyword evidence="1" id="KW-0472">Membrane</keyword>
<evidence type="ECO:0000256" key="1">
    <source>
        <dbReference type="SAM" id="Phobius"/>
    </source>
</evidence>
<sequence>MAGALLGLLLQMLVAIVLGLMMPGTSFSDGVTMSAISSMVATPACFAVAFSLMFSPRTRQVGVGLLIGAIVGTLLLAGGCAAFG</sequence>
<name>A0A9W6WCK5_9ACTN</name>
<protein>
    <submittedName>
        <fullName evidence="2">Uncharacterized protein</fullName>
    </submittedName>
</protein>
<proteinExistence type="predicted"/>
<organism evidence="2 3">
    <name type="scientific">Actinorhabdospora filicis</name>
    <dbReference type="NCBI Taxonomy" id="1785913"/>
    <lineage>
        <taxon>Bacteria</taxon>
        <taxon>Bacillati</taxon>
        <taxon>Actinomycetota</taxon>
        <taxon>Actinomycetes</taxon>
        <taxon>Micromonosporales</taxon>
        <taxon>Micromonosporaceae</taxon>
        <taxon>Actinorhabdospora</taxon>
    </lineage>
</organism>
<keyword evidence="1" id="KW-0812">Transmembrane</keyword>
<accession>A0A9W6WCK5</accession>
<dbReference type="Proteomes" id="UP001165079">
    <property type="component" value="Unassembled WGS sequence"/>
</dbReference>
<feature type="transmembrane region" description="Helical" evidence="1">
    <location>
        <begin position="61"/>
        <end position="83"/>
    </location>
</feature>
<evidence type="ECO:0000313" key="2">
    <source>
        <dbReference type="EMBL" id="GLZ79880.1"/>
    </source>
</evidence>
<comment type="caution">
    <text evidence="2">The sequence shown here is derived from an EMBL/GenBank/DDBJ whole genome shotgun (WGS) entry which is preliminary data.</text>
</comment>
<keyword evidence="3" id="KW-1185">Reference proteome</keyword>